<dbReference type="GO" id="GO:0003724">
    <property type="term" value="F:RNA helicase activity"/>
    <property type="evidence" value="ECO:0007669"/>
    <property type="project" value="UniProtKB-EC"/>
</dbReference>
<keyword evidence="7" id="KW-1185">Reference proteome</keyword>
<dbReference type="PROSITE" id="PS00039">
    <property type="entry name" value="DEAD_ATP_HELICASE"/>
    <property type="match status" value="1"/>
</dbReference>
<evidence type="ECO:0000256" key="4">
    <source>
        <dbReference type="RuleBase" id="RU365068"/>
    </source>
</evidence>
<evidence type="ECO:0000313" key="7">
    <source>
        <dbReference type="Proteomes" id="UP000031737"/>
    </source>
</evidence>
<proteinExistence type="inferred from homology"/>
<dbReference type="AlphaFoldDB" id="A0A061J389"/>
<dbReference type="OrthoDB" id="422663at2759"/>
<name>A0A061J389_TRYRA</name>
<sequence>MAVKYGDKERTRLRKGIPRFFISTPGRLLDHLKATASFRVEELQTIVLDEADRLLDMGFEQTIREIMGMLLEQTENAARSRVVGSSEVQEKYSLKRVLVSATITAGVERLSHFALRSNVLRVGETEDAFFIPSSLRQHYALVPIKHRLSTLISFLSFSIGRRRTKNPRFRLHC</sequence>
<evidence type="ECO:0000256" key="2">
    <source>
        <dbReference type="ARBA" id="ARBA00022801"/>
    </source>
</evidence>
<comment type="similarity">
    <text evidence="4">Belongs to the DEAD box helicase family.</text>
</comment>
<dbReference type="VEuPathDB" id="TriTrypDB:TRSC58_03497"/>
<reference evidence="6 7" key="1">
    <citation type="submission" date="2013-07" db="EMBL/GenBank/DDBJ databases">
        <authorList>
            <person name="Stoco P.H."/>
            <person name="Wagner G."/>
            <person name="Gerber A."/>
            <person name="Zaha A."/>
            <person name="Thompson C."/>
            <person name="Bartholomeu D.C."/>
            <person name="Luckemeyer D.D."/>
            <person name="Bahia D."/>
            <person name="Loreto E."/>
            <person name="Prestes E.B."/>
            <person name="Lima F.M."/>
            <person name="Rodrigues-Luiz G."/>
            <person name="Vallejo G.A."/>
            <person name="Filho J.F."/>
            <person name="Monteiro K.M."/>
            <person name="Tyler K.M."/>
            <person name="de Almeida L.G."/>
            <person name="Ortiz M.F."/>
            <person name="Siervo M.A."/>
            <person name="de Moraes M.H."/>
            <person name="Cunha O.L."/>
            <person name="Mendonca-Neto R."/>
            <person name="Silva R."/>
            <person name="Teixeira S.M."/>
            <person name="Murta S.M."/>
            <person name="Sincero T.C."/>
            <person name="Mendes T.A."/>
            <person name="Urmenyi T.P."/>
            <person name="Silva V.G."/>
            <person name="da Rocha W.D."/>
            <person name="Andersson B."/>
            <person name="Romanha A.J."/>
            <person name="Steindel M."/>
            <person name="de Vasconcelos A.T."/>
            <person name="Grisard E.C."/>
        </authorList>
    </citation>
    <scope>NUCLEOTIDE SEQUENCE [LARGE SCALE GENOMIC DNA]</scope>
    <source>
        <strain evidence="6 7">SC58</strain>
    </source>
</reference>
<comment type="domain">
    <text evidence="4">The Q motif is unique to and characteristic of the DEAD box family of RNA helicases and controls ATP binding and hydrolysis.</text>
</comment>
<dbReference type="EMBL" id="AUPL01003497">
    <property type="protein sequence ID" value="ESL08795.1"/>
    <property type="molecule type" value="Genomic_DNA"/>
</dbReference>
<evidence type="ECO:0000256" key="1">
    <source>
        <dbReference type="ARBA" id="ARBA00022741"/>
    </source>
</evidence>
<feature type="domain" description="Helicase ATP-binding" evidence="5">
    <location>
        <begin position="1"/>
        <end position="121"/>
    </location>
</feature>
<dbReference type="EC" id="3.6.4.13" evidence="4"/>
<evidence type="ECO:0000313" key="6">
    <source>
        <dbReference type="EMBL" id="ESL08795.1"/>
    </source>
</evidence>
<dbReference type="GO" id="GO:0016787">
    <property type="term" value="F:hydrolase activity"/>
    <property type="evidence" value="ECO:0007669"/>
    <property type="project" value="UniProtKB-KW"/>
</dbReference>
<dbReference type="PROSITE" id="PS51192">
    <property type="entry name" value="HELICASE_ATP_BIND_1"/>
    <property type="match status" value="1"/>
</dbReference>
<gene>
    <name evidence="6" type="ORF">TRSC58_03497</name>
</gene>
<dbReference type="InterPro" id="IPR011545">
    <property type="entry name" value="DEAD/DEAH_box_helicase_dom"/>
</dbReference>
<organism evidence="6 7">
    <name type="scientific">Trypanosoma rangeli SC58</name>
    <dbReference type="NCBI Taxonomy" id="429131"/>
    <lineage>
        <taxon>Eukaryota</taxon>
        <taxon>Discoba</taxon>
        <taxon>Euglenozoa</taxon>
        <taxon>Kinetoplastea</taxon>
        <taxon>Metakinetoplastina</taxon>
        <taxon>Trypanosomatida</taxon>
        <taxon>Trypanosomatidae</taxon>
        <taxon>Trypanosoma</taxon>
        <taxon>Herpetosoma</taxon>
    </lineage>
</organism>
<evidence type="ECO:0000256" key="3">
    <source>
        <dbReference type="ARBA" id="ARBA00022840"/>
    </source>
</evidence>
<comment type="caution">
    <text evidence="6">The sequence shown here is derived from an EMBL/GenBank/DDBJ whole genome shotgun (WGS) entry which is preliminary data.</text>
</comment>
<dbReference type="GO" id="GO:0003723">
    <property type="term" value="F:RNA binding"/>
    <property type="evidence" value="ECO:0007669"/>
    <property type="project" value="UniProtKB-UniRule"/>
</dbReference>
<dbReference type="PANTHER" id="PTHR24031">
    <property type="entry name" value="RNA HELICASE"/>
    <property type="match status" value="1"/>
</dbReference>
<evidence type="ECO:0000259" key="5">
    <source>
        <dbReference type="PROSITE" id="PS51192"/>
    </source>
</evidence>
<dbReference type="Proteomes" id="UP000031737">
    <property type="component" value="Unassembled WGS sequence"/>
</dbReference>
<comment type="catalytic activity">
    <reaction evidence="4">
        <text>ATP + H2O = ADP + phosphate + H(+)</text>
        <dbReference type="Rhea" id="RHEA:13065"/>
        <dbReference type="ChEBI" id="CHEBI:15377"/>
        <dbReference type="ChEBI" id="CHEBI:15378"/>
        <dbReference type="ChEBI" id="CHEBI:30616"/>
        <dbReference type="ChEBI" id="CHEBI:43474"/>
        <dbReference type="ChEBI" id="CHEBI:456216"/>
        <dbReference type="EC" id="3.6.4.13"/>
    </reaction>
</comment>
<dbReference type="Pfam" id="PF00270">
    <property type="entry name" value="DEAD"/>
    <property type="match status" value="1"/>
</dbReference>
<keyword evidence="4" id="KW-0347">Helicase</keyword>
<dbReference type="InterPro" id="IPR027417">
    <property type="entry name" value="P-loop_NTPase"/>
</dbReference>
<keyword evidence="1 4" id="KW-0547">Nucleotide-binding</keyword>
<dbReference type="GO" id="GO:0005524">
    <property type="term" value="F:ATP binding"/>
    <property type="evidence" value="ECO:0007669"/>
    <property type="project" value="UniProtKB-UniRule"/>
</dbReference>
<dbReference type="Gene3D" id="3.40.50.300">
    <property type="entry name" value="P-loop containing nucleotide triphosphate hydrolases"/>
    <property type="match status" value="1"/>
</dbReference>
<dbReference type="InterPro" id="IPR014001">
    <property type="entry name" value="Helicase_ATP-bd"/>
</dbReference>
<accession>A0A061J389</accession>
<comment type="function">
    <text evidence="4">RNA helicase.</text>
</comment>
<keyword evidence="2 4" id="KW-0378">Hydrolase</keyword>
<keyword evidence="4" id="KW-0694">RNA-binding</keyword>
<protein>
    <recommendedName>
        <fullName evidence="4">ATP-dependent RNA helicase</fullName>
        <ecNumber evidence="4">3.6.4.13</ecNumber>
    </recommendedName>
</protein>
<dbReference type="SUPFAM" id="SSF52540">
    <property type="entry name" value="P-loop containing nucleoside triphosphate hydrolases"/>
    <property type="match status" value="1"/>
</dbReference>
<dbReference type="InterPro" id="IPR000629">
    <property type="entry name" value="RNA-helicase_DEAD-box_CS"/>
</dbReference>
<keyword evidence="3 4" id="KW-0067">ATP-binding</keyword>